<dbReference type="InterPro" id="IPR039421">
    <property type="entry name" value="Type_1_exporter"/>
</dbReference>
<dbReference type="InterPro" id="IPR036640">
    <property type="entry name" value="ABC1_TM_sf"/>
</dbReference>
<dbReference type="InterPro" id="IPR011527">
    <property type="entry name" value="ABC1_TM_dom"/>
</dbReference>
<evidence type="ECO:0000256" key="9">
    <source>
        <dbReference type="SAM" id="MobiDB-lite"/>
    </source>
</evidence>
<evidence type="ECO:0000313" key="13">
    <source>
        <dbReference type="EMBL" id="MEH2558495.1"/>
    </source>
</evidence>
<comment type="similarity">
    <text evidence="2">Belongs to the ABC transporter superfamily.</text>
</comment>
<dbReference type="PROSITE" id="PS50929">
    <property type="entry name" value="ABC_TM1F"/>
    <property type="match status" value="1"/>
</dbReference>
<keyword evidence="5 13" id="KW-0067">ATP-binding</keyword>
<dbReference type="InterPro" id="IPR003593">
    <property type="entry name" value="AAA+_ATPase"/>
</dbReference>
<dbReference type="Pfam" id="PF00005">
    <property type="entry name" value="ABC_tran"/>
    <property type="match status" value="1"/>
</dbReference>
<dbReference type="SUPFAM" id="SSF90123">
    <property type="entry name" value="ABC transporter transmembrane region"/>
    <property type="match status" value="1"/>
</dbReference>
<comment type="subcellular location">
    <subcellularLocation>
        <location evidence="1">Cell membrane</location>
        <topology evidence="1">Multi-pass membrane protein</topology>
    </subcellularLocation>
</comment>
<keyword evidence="3 10" id="KW-0812">Transmembrane</keyword>
<dbReference type="PANTHER" id="PTHR24221">
    <property type="entry name" value="ATP-BINDING CASSETTE SUB-FAMILY B"/>
    <property type="match status" value="1"/>
</dbReference>
<keyword evidence="14" id="KW-1185">Reference proteome</keyword>
<dbReference type="PANTHER" id="PTHR24221:SF248">
    <property type="entry name" value="ABC TRANSPORTER TRANSMEMBRANE REGION"/>
    <property type="match status" value="1"/>
</dbReference>
<dbReference type="PROSITE" id="PS50893">
    <property type="entry name" value="ABC_TRANSPORTER_2"/>
    <property type="match status" value="1"/>
</dbReference>
<comment type="caution">
    <text evidence="13">The sequence shown here is derived from an EMBL/GenBank/DDBJ whole genome shotgun (WGS) entry which is preliminary data.</text>
</comment>
<evidence type="ECO:0000256" key="7">
    <source>
        <dbReference type="ARBA" id="ARBA00023136"/>
    </source>
</evidence>
<dbReference type="SUPFAM" id="SSF52540">
    <property type="entry name" value="P-loop containing nucleoside triphosphate hydrolases"/>
    <property type="match status" value="1"/>
</dbReference>
<organism evidence="13 14">
    <name type="scientific">Bradyrhizobium algeriense</name>
    <dbReference type="NCBI Taxonomy" id="634784"/>
    <lineage>
        <taxon>Bacteria</taxon>
        <taxon>Pseudomonadati</taxon>
        <taxon>Pseudomonadota</taxon>
        <taxon>Alphaproteobacteria</taxon>
        <taxon>Hyphomicrobiales</taxon>
        <taxon>Nitrobacteraceae</taxon>
        <taxon>Bradyrhizobium</taxon>
    </lineage>
</organism>
<evidence type="ECO:0000256" key="4">
    <source>
        <dbReference type="ARBA" id="ARBA00022741"/>
    </source>
</evidence>
<accession>A0ABU8BIX5</accession>
<feature type="region of interest" description="Disordered" evidence="9">
    <location>
        <begin position="584"/>
        <end position="615"/>
    </location>
</feature>
<dbReference type="PROSITE" id="PS00211">
    <property type="entry name" value="ABC_TRANSPORTER_1"/>
    <property type="match status" value="1"/>
</dbReference>
<dbReference type="NCBIfam" id="TIGR01842">
    <property type="entry name" value="type_I_sec_PrtD"/>
    <property type="match status" value="1"/>
</dbReference>
<name>A0ABU8BIX5_9BRAD</name>
<evidence type="ECO:0000256" key="3">
    <source>
        <dbReference type="ARBA" id="ARBA00022692"/>
    </source>
</evidence>
<protein>
    <submittedName>
        <fullName evidence="13">ATP-binding cassette subfamily C protein PrsD</fullName>
    </submittedName>
</protein>
<evidence type="ECO:0000256" key="5">
    <source>
        <dbReference type="ARBA" id="ARBA00022840"/>
    </source>
</evidence>
<reference evidence="13 14" key="1">
    <citation type="submission" date="2024-02" db="EMBL/GenBank/DDBJ databases">
        <title>Adaptive strategies in a cosmopolitan and abundant soil bacterium.</title>
        <authorList>
            <person name="Carini P."/>
        </authorList>
    </citation>
    <scope>NUCLEOTIDE SEQUENCE [LARGE SCALE GENOMIC DNA]</scope>
    <source>
        <strain evidence="13 14">AZCC 1608</strain>
    </source>
</reference>
<keyword evidence="7 10" id="KW-0472">Membrane</keyword>
<comment type="function">
    <text evidence="8">Involved in beta-(1--&gt;2)glucan export. Transmembrane domains (TMD) form a pore in the inner membrane and the ATP-binding domain (NBD) is responsible for energy generation.</text>
</comment>
<evidence type="ECO:0000259" key="11">
    <source>
        <dbReference type="PROSITE" id="PS50893"/>
    </source>
</evidence>
<evidence type="ECO:0000256" key="10">
    <source>
        <dbReference type="SAM" id="Phobius"/>
    </source>
</evidence>
<dbReference type="SMART" id="SM00382">
    <property type="entry name" value="AAA"/>
    <property type="match status" value="1"/>
</dbReference>
<dbReference type="InterPro" id="IPR003439">
    <property type="entry name" value="ABC_transporter-like_ATP-bd"/>
</dbReference>
<feature type="transmembrane region" description="Helical" evidence="10">
    <location>
        <begin position="166"/>
        <end position="198"/>
    </location>
</feature>
<dbReference type="Proteomes" id="UP001364224">
    <property type="component" value="Unassembled WGS sequence"/>
</dbReference>
<keyword evidence="6 10" id="KW-1133">Transmembrane helix</keyword>
<evidence type="ECO:0000256" key="8">
    <source>
        <dbReference type="ARBA" id="ARBA00024722"/>
    </source>
</evidence>
<dbReference type="GO" id="GO:0005524">
    <property type="term" value="F:ATP binding"/>
    <property type="evidence" value="ECO:0007669"/>
    <property type="project" value="UniProtKB-KW"/>
</dbReference>
<dbReference type="Pfam" id="PF00664">
    <property type="entry name" value="ABC_membrane"/>
    <property type="match status" value="1"/>
</dbReference>
<dbReference type="EMBL" id="JAZHRV010000001">
    <property type="protein sequence ID" value="MEH2558495.1"/>
    <property type="molecule type" value="Genomic_DNA"/>
</dbReference>
<evidence type="ECO:0000259" key="12">
    <source>
        <dbReference type="PROSITE" id="PS50929"/>
    </source>
</evidence>
<dbReference type="InterPro" id="IPR010128">
    <property type="entry name" value="ATPase_T1SS_PrtD-like"/>
</dbReference>
<dbReference type="Gene3D" id="1.20.1560.10">
    <property type="entry name" value="ABC transporter type 1, transmembrane domain"/>
    <property type="match status" value="1"/>
</dbReference>
<evidence type="ECO:0000256" key="2">
    <source>
        <dbReference type="ARBA" id="ARBA00005417"/>
    </source>
</evidence>
<gene>
    <name evidence="13" type="ORF">V1286_006024</name>
</gene>
<proteinExistence type="inferred from homology"/>
<feature type="domain" description="ABC transmembrane type-1" evidence="12">
    <location>
        <begin position="46"/>
        <end position="324"/>
    </location>
</feature>
<feature type="transmembrane region" description="Helical" evidence="10">
    <location>
        <begin position="79"/>
        <end position="99"/>
    </location>
</feature>
<evidence type="ECO:0000256" key="6">
    <source>
        <dbReference type="ARBA" id="ARBA00022989"/>
    </source>
</evidence>
<evidence type="ECO:0000313" key="14">
    <source>
        <dbReference type="Proteomes" id="UP001364224"/>
    </source>
</evidence>
<dbReference type="InterPro" id="IPR017871">
    <property type="entry name" value="ABC_transporter-like_CS"/>
</dbReference>
<evidence type="ECO:0000256" key="1">
    <source>
        <dbReference type="ARBA" id="ARBA00004651"/>
    </source>
</evidence>
<keyword evidence="4" id="KW-0547">Nucleotide-binding</keyword>
<feature type="domain" description="ABC transporter" evidence="11">
    <location>
        <begin position="356"/>
        <end position="592"/>
    </location>
</feature>
<dbReference type="Gene3D" id="3.40.50.300">
    <property type="entry name" value="P-loop containing nucleotide triphosphate hydrolases"/>
    <property type="match status" value="1"/>
</dbReference>
<dbReference type="InterPro" id="IPR027417">
    <property type="entry name" value="P-loop_NTPase"/>
</dbReference>
<sequence>MSIAQGQAQSRARAAPTPRAISGLLSTLAADDPVATAMRASARRMIGVAVFSGVINILMLSGSLYMLQVYDRVIPSRNLATLFGLSLMVLIAYVVQGYFDAMRSRMLCRIATLFDGALQGSIHWALATLPLRGVKPVLMQQPLRDLDQVRTFMSGLGPTAFLDMPWIPVFLIGLFLFHPLIGFTALLGTAAIIAMTLVTERISRGATKAAMDLNAQRQVLADATQRNAEIVRALGMTDRLTARWSQANERYLQENIRATDVYANLGSSAKVLRYVLQSGMLGMGAYLVIADKASGGIMIASSILMGRALAPVEIALGTWKQLSAARQGLARLRDICKATAQPPAPPVMLPRPVRELSVQNLAVAAPGFDMPIVSGVTFSLKAGSGLALLGASASGKTSLSKALVGIWPAHRGAVRLDGASLDQWRNEDLGRHIGYLPQDVGLFDGTVAENICRFDEHASSDAILKAAQIAGVHDIILRLPEGYATRIGQGGMSLSAGQKQRVGLARAVFGDPFLLVLDEPNANLDADGENALTRAIGIMRQNKSIVVVISHRPSALSALDMTMVLYEGKAIAFGPSAEVFARVRNAGGKGPSGSPQPPPQAKAEQRASLAESVSS</sequence>
<feature type="transmembrane region" description="Helical" evidence="10">
    <location>
        <begin position="46"/>
        <end position="67"/>
    </location>
</feature>